<reference evidence="1" key="1">
    <citation type="submission" date="2015-10" db="EMBL/GenBank/DDBJ databases">
        <authorList>
            <person name="Regsiter A."/>
            <person name="william w."/>
        </authorList>
    </citation>
    <scope>NUCLEOTIDE SEQUENCE</scope>
    <source>
        <strain evidence="1">Montdore</strain>
    </source>
</reference>
<proteinExistence type="predicted"/>
<gene>
    <name evidence="1" type="ORF">GSTUAT00003648001</name>
</gene>
<evidence type="ECO:0000313" key="1">
    <source>
        <dbReference type="EMBL" id="CUS12322.1"/>
    </source>
</evidence>
<organism evidence="1 2">
    <name type="scientific">Tuber aestivum</name>
    <name type="common">summer truffle</name>
    <dbReference type="NCBI Taxonomy" id="59557"/>
    <lineage>
        <taxon>Eukaryota</taxon>
        <taxon>Fungi</taxon>
        <taxon>Dikarya</taxon>
        <taxon>Ascomycota</taxon>
        <taxon>Pezizomycotina</taxon>
        <taxon>Pezizomycetes</taxon>
        <taxon>Pezizales</taxon>
        <taxon>Tuberaceae</taxon>
        <taxon>Tuber</taxon>
    </lineage>
</organism>
<dbReference type="Proteomes" id="UP001412239">
    <property type="component" value="Unassembled WGS sequence"/>
</dbReference>
<sequence>MPCRCSNYGRGGGLVLEYRTIRYPEFLPWNLLSNRPSAVLVLVLVPPAKHRSLPFWFLFFQGHSSCRATIPIGLADLSYRYKYRTVVDGKLLPDMQLHRLSCSSTSTVPYVQRDTGKRG</sequence>
<keyword evidence="2" id="KW-1185">Reference proteome</keyword>
<accession>A0A292PXI9</accession>
<dbReference type="EMBL" id="LN890996">
    <property type="protein sequence ID" value="CUS12322.1"/>
    <property type="molecule type" value="Genomic_DNA"/>
</dbReference>
<dbReference type="AlphaFoldDB" id="A0A292PXI9"/>
<evidence type="ECO:0000313" key="2">
    <source>
        <dbReference type="Proteomes" id="UP001412239"/>
    </source>
</evidence>
<protein>
    <submittedName>
        <fullName evidence="1">Uncharacterized protein</fullName>
    </submittedName>
</protein>
<name>A0A292PXI9_9PEZI</name>